<organism evidence="1 2">
    <name type="scientific">Stylophora pistillata</name>
    <name type="common">Smooth cauliflower coral</name>
    <dbReference type="NCBI Taxonomy" id="50429"/>
    <lineage>
        <taxon>Eukaryota</taxon>
        <taxon>Metazoa</taxon>
        <taxon>Cnidaria</taxon>
        <taxon>Anthozoa</taxon>
        <taxon>Hexacorallia</taxon>
        <taxon>Scleractinia</taxon>
        <taxon>Astrocoeniina</taxon>
        <taxon>Pocilloporidae</taxon>
        <taxon>Stylophora</taxon>
    </lineage>
</organism>
<dbReference type="OrthoDB" id="5986202at2759"/>
<dbReference type="PANTHER" id="PTHR33845:SF1">
    <property type="entry name" value="C2H2-TYPE DOMAIN-CONTAINING PROTEIN"/>
    <property type="match status" value="1"/>
</dbReference>
<dbReference type="PANTHER" id="PTHR33845">
    <property type="entry name" value="C2H2-TYPE DOMAIN-CONTAINING PROTEIN"/>
    <property type="match status" value="1"/>
</dbReference>
<sequence>MTDSGVDTEVERILSRSSIFSFPSNISDTDICPANLSSLGTGWRRGLTRCRIPAQLSKHVHKSRTTDRGISKDISRLILRITGIFLPVGSVYSSGVIQRTLQCNREEATSSSVEETTMSALAECYPAVDSWETRRQFLSIMADKLTLNQLRHWIPDLSQYRFTEARRHCLVYGRGAPVLTVPMPRMRVSTAQIDHFIGFITSPHIIQDLPFGERTIMLSTKETIQVPNVRRMIIPERKVIQYTTYCHESGFTPLSRATLLRILSKCAASVRTSVQGLDYVSAAGAQAFDDLCDVVETLGDVEKGMGWAKQQENNLRASKRYLKSDFKVHVSQSSTVVDHCRSFALSDPKEPSFQATCDHYHSDVCEHCDTLTSTLNDIEEAQDRAMPGLKTVCYRQDNAGCYHCGTTLVCAAAFGHEEGVKIRRLDFSDPQGDKAACDRKSATIKSHMRIYLNAGNDIETPEQMRDAILSSGGVPGVNVALCETVQVPTVLSSKIEGISQLSNVECKEEGLLVWRAAAAGYAQRLEEQCAAVPELDAVAEPPSSDDILPKGWALKSSASRRCRFTYKQKNYLTEKFQQGERSGRKSESASIARSMMSAVDSQGKRMFSSEEFLSASQVAGNFSRLAAKKSLFNDDDLEEEIECATQEATIEELTNEVSRELLPGHPIMWDKYNVCEMTSGGKLITTKLSVAKLRDICAGLDIAVDVTIKRKQPYAEKIGVLSKMSLQSVKVEPKVSTRVG</sequence>
<reference evidence="2" key="1">
    <citation type="journal article" date="2017" name="bioRxiv">
        <title>Comparative analysis of the genomes of Stylophora pistillata and Acropora digitifera provides evidence for extensive differences between species of corals.</title>
        <authorList>
            <person name="Voolstra C.R."/>
            <person name="Li Y."/>
            <person name="Liew Y.J."/>
            <person name="Baumgarten S."/>
            <person name="Zoccola D."/>
            <person name="Flot J.-F."/>
            <person name="Tambutte S."/>
            <person name="Allemand D."/>
            <person name="Aranda M."/>
        </authorList>
    </citation>
    <scope>NUCLEOTIDE SEQUENCE [LARGE SCALE GENOMIC DNA]</scope>
</reference>
<evidence type="ECO:0000313" key="1">
    <source>
        <dbReference type="EMBL" id="PFX13312.1"/>
    </source>
</evidence>
<dbReference type="STRING" id="50429.A0A2B4RAQ9"/>
<name>A0A2B4RAQ9_STYPI</name>
<accession>A0A2B4RAQ9</accession>
<protein>
    <submittedName>
        <fullName evidence="1">Uncharacterized protein</fullName>
    </submittedName>
</protein>
<dbReference type="AlphaFoldDB" id="A0A2B4RAQ9"/>
<evidence type="ECO:0000313" key="2">
    <source>
        <dbReference type="Proteomes" id="UP000225706"/>
    </source>
</evidence>
<comment type="caution">
    <text evidence="1">The sequence shown here is derived from an EMBL/GenBank/DDBJ whole genome shotgun (WGS) entry which is preliminary data.</text>
</comment>
<dbReference type="EMBL" id="LSMT01001011">
    <property type="protein sequence ID" value="PFX13312.1"/>
    <property type="molecule type" value="Genomic_DNA"/>
</dbReference>
<gene>
    <name evidence="1" type="ORF">AWC38_SpisGene22615</name>
</gene>
<keyword evidence="2" id="KW-1185">Reference proteome</keyword>
<proteinExistence type="predicted"/>
<dbReference type="Proteomes" id="UP000225706">
    <property type="component" value="Unassembled WGS sequence"/>
</dbReference>